<evidence type="ECO:0000256" key="6">
    <source>
        <dbReference type="SAM" id="MobiDB-lite"/>
    </source>
</evidence>
<dbReference type="Pfam" id="PF05699">
    <property type="entry name" value="Dimer_Tnp_hAT"/>
    <property type="match status" value="1"/>
</dbReference>
<dbReference type="GO" id="GO:0046983">
    <property type="term" value="F:protein dimerization activity"/>
    <property type="evidence" value="ECO:0007669"/>
    <property type="project" value="InterPro"/>
</dbReference>
<evidence type="ECO:0000313" key="9">
    <source>
        <dbReference type="Proteomes" id="UP000663866"/>
    </source>
</evidence>
<dbReference type="PANTHER" id="PTHR46481:SF10">
    <property type="entry name" value="ZINC FINGER BED DOMAIN-CONTAINING PROTEIN 39"/>
    <property type="match status" value="1"/>
</dbReference>
<evidence type="ECO:0000256" key="2">
    <source>
        <dbReference type="ARBA" id="ARBA00022723"/>
    </source>
</evidence>
<comment type="caution">
    <text evidence="8">The sequence shown here is derived from an EMBL/GenBank/DDBJ whole genome shotgun (WGS) entry which is preliminary data.</text>
</comment>
<dbReference type="InterPro" id="IPR052035">
    <property type="entry name" value="ZnF_BED_domain_contain"/>
</dbReference>
<feature type="non-terminal residue" evidence="8">
    <location>
        <position position="1"/>
    </location>
</feature>
<dbReference type="AlphaFoldDB" id="A0A820CVX9"/>
<keyword evidence="2" id="KW-0479">Metal-binding</keyword>
<keyword evidence="4" id="KW-0862">Zinc</keyword>
<feature type="compositionally biased region" description="Polar residues" evidence="6">
    <location>
        <begin position="33"/>
        <end position="50"/>
    </location>
</feature>
<reference evidence="8" key="1">
    <citation type="submission" date="2021-02" db="EMBL/GenBank/DDBJ databases">
        <authorList>
            <person name="Nowell W R."/>
        </authorList>
    </citation>
    <scope>NUCLEOTIDE SEQUENCE</scope>
</reference>
<dbReference type="PANTHER" id="PTHR46481">
    <property type="entry name" value="ZINC FINGER BED DOMAIN-CONTAINING PROTEIN 4"/>
    <property type="match status" value="1"/>
</dbReference>
<keyword evidence="9" id="KW-1185">Reference proteome</keyword>
<proteinExistence type="predicted"/>
<dbReference type="InterPro" id="IPR008906">
    <property type="entry name" value="HATC_C_dom"/>
</dbReference>
<feature type="region of interest" description="Disordered" evidence="6">
    <location>
        <begin position="19"/>
        <end position="81"/>
    </location>
</feature>
<evidence type="ECO:0000313" key="8">
    <source>
        <dbReference type="EMBL" id="CAF4227352.1"/>
    </source>
</evidence>
<evidence type="ECO:0000256" key="5">
    <source>
        <dbReference type="ARBA" id="ARBA00023242"/>
    </source>
</evidence>
<dbReference type="InterPro" id="IPR012337">
    <property type="entry name" value="RNaseH-like_sf"/>
</dbReference>
<keyword evidence="3" id="KW-0863">Zinc-finger</keyword>
<protein>
    <recommendedName>
        <fullName evidence="7">HAT C-terminal dimerisation domain-containing protein</fullName>
    </recommendedName>
</protein>
<dbReference type="EMBL" id="CAJOBG010007814">
    <property type="protein sequence ID" value="CAF4227352.1"/>
    <property type="molecule type" value="Genomic_DNA"/>
</dbReference>
<gene>
    <name evidence="8" type="ORF">OVN521_LOCUS27781</name>
</gene>
<dbReference type="Proteomes" id="UP000663866">
    <property type="component" value="Unassembled WGS sequence"/>
</dbReference>
<keyword evidence="5" id="KW-0539">Nucleus</keyword>
<comment type="subcellular location">
    <subcellularLocation>
        <location evidence="1">Nucleus</location>
    </subcellularLocation>
</comment>
<dbReference type="GO" id="GO:0008270">
    <property type="term" value="F:zinc ion binding"/>
    <property type="evidence" value="ECO:0007669"/>
    <property type="project" value="UniProtKB-KW"/>
</dbReference>
<feature type="domain" description="HAT C-terminal dimerisation" evidence="7">
    <location>
        <begin position="779"/>
        <end position="850"/>
    </location>
</feature>
<evidence type="ECO:0000256" key="3">
    <source>
        <dbReference type="ARBA" id="ARBA00022771"/>
    </source>
</evidence>
<accession>A0A820CVX9</accession>
<dbReference type="SUPFAM" id="SSF140996">
    <property type="entry name" value="Hermes dimerisation domain"/>
    <property type="match status" value="1"/>
</dbReference>
<evidence type="ECO:0000256" key="1">
    <source>
        <dbReference type="ARBA" id="ARBA00004123"/>
    </source>
</evidence>
<name>A0A820CVX9_9BILA</name>
<organism evidence="8 9">
    <name type="scientific">Rotaria magnacalcarata</name>
    <dbReference type="NCBI Taxonomy" id="392030"/>
    <lineage>
        <taxon>Eukaryota</taxon>
        <taxon>Metazoa</taxon>
        <taxon>Spiralia</taxon>
        <taxon>Gnathifera</taxon>
        <taxon>Rotifera</taxon>
        <taxon>Eurotatoria</taxon>
        <taxon>Bdelloidea</taxon>
        <taxon>Philodinida</taxon>
        <taxon>Philodinidae</taxon>
        <taxon>Rotaria</taxon>
    </lineage>
</organism>
<sequence length="864" mass="98664">PTDCDVFSYLVHSMPAENRDVYSGSNHLPPRPQTRSNSLRTRPSRSSTDNHILHRTLASRSPSSSSIIRRRRESSIQQNDRLKKSAYSSIINTNSRSSSGLTSINNSRYVDSLHNNEDDDECDMRSDTVSVIELNNQNRLVNENINSNKLPFEIDEHTTQKKTTTASGKKLSTEVYQLFEKQSEGMHKCTLCINELKVIKQTGRGTANLRSHLLVHKLTDYAFKSQEEQRVLKINKTSSNHLAVPRKREIDEAVLNCIVEGGLPFNLFNHDAIIKLLDLLEPGYKPPDRGTLSLRLHNQYHHHILDLKSVLPHIGPIAFTSDLWKDVSRQHIISLSLHTFSMEFDFVSLPLSFHQFNEQKLAVNIRSFFEYEKERFGLGTRILSGITTDNGPDIKSGASSSVLGPRYACLAHCLNLVVHHGTCVWDLPNPKRFPFDSMYEEVTTSLVDDEDDEMTSEIPPDSSIAFMVNEECSLDGNARYSGDYSAFHMVEENVSSEKPITNEDIYNLLIRIHRLVQKVRTFVSIARLVGSIQRYVYERIGPNKGGFILDVKVRWNSTFKMIDRLLNLRSLVDEIFAKRDFNGLTSAQETKLRSIMFTYDDWELLTALHDCLSPFDKATTILSGDYPTQSMSYFVLQTLKENVQQKFNPTYYHTIINKSLNFQSEYYLEDFLPGAQKLAMKVAAFLDPLFHGDLILYKEDYEAAKQLLTQNMQQMDLTSPDTSTIFSSSTSQALSSTTNSDRMMSFKSSLMNVTRKKASPPLSFQPVSVDLEMAIFLNLIRDNESMDFQMFWKNNARALPRLNQLARRYNIIPATSVYLEQQFSVAGAIKNIRRASMSSLSLRSLIILKKKDKIEKIRLFAHKQ</sequence>
<dbReference type="SUPFAM" id="SSF53098">
    <property type="entry name" value="Ribonuclease H-like"/>
    <property type="match status" value="1"/>
</dbReference>
<dbReference type="GO" id="GO:0005634">
    <property type="term" value="C:nucleus"/>
    <property type="evidence" value="ECO:0007669"/>
    <property type="project" value="UniProtKB-SubCell"/>
</dbReference>
<evidence type="ECO:0000256" key="4">
    <source>
        <dbReference type="ARBA" id="ARBA00022833"/>
    </source>
</evidence>
<evidence type="ECO:0000259" key="7">
    <source>
        <dbReference type="Pfam" id="PF05699"/>
    </source>
</evidence>